<dbReference type="AlphaFoldDB" id="A0AAD4MV23"/>
<evidence type="ECO:0000313" key="1">
    <source>
        <dbReference type="EMBL" id="KAI1706918.1"/>
    </source>
</evidence>
<accession>A0AAD4MV23</accession>
<reference evidence="1" key="1">
    <citation type="submission" date="2022-01" db="EMBL/GenBank/DDBJ databases">
        <title>Genome Sequence Resource for Two Populations of Ditylenchus destructor, the Migratory Endoparasitic Phytonematode.</title>
        <authorList>
            <person name="Zhang H."/>
            <person name="Lin R."/>
            <person name="Xie B."/>
        </authorList>
    </citation>
    <scope>NUCLEOTIDE SEQUENCE</scope>
    <source>
        <strain evidence="1">BazhouSP</strain>
    </source>
</reference>
<keyword evidence="2" id="KW-1185">Reference proteome</keyword>
<dbReference type="Proteomes" id="UP001201812">
    <property type="component" value="Unassembled WGS sequence"/>
</dbReference>
<comment type="caution">
    <text evidence="1">The sequence shown here is derived from an EMBL/GenBank/DDBJ whole genome shotgun (WGS) entry which is preliminary data.</text>
</comment>
<protein>
    <submittedName>
        <fullName evidence="1">Uncharacterized protein</fullName>
    </submittedName>
</protein>
<gene>
    <name evidence="1" type="ORF">DdX_12701</name>
</gene>
<organism evidence="1 2">
    <name type="scientific">Ditylenchus destructor</name>
    <dbReference type="NCBI Taxonomy" id="166010"/>
    <lineage>
        <taxon>Eukaryota</taxon>
        <taxon>Metazoa</taxon>
        <taxon>Ecdysozoa</taxon>
        <taxon>Nematoda</taxon>
        <taxon>Chromadorea</taxon>
        <taxon>Rhabditida</taxon>
        <taxon>Tylenchina</taxon>
        <taxon>Tylenchomorpha</taxon>
        <taxon>Sphaerularioidea</taxon>
        <taxon>Anguinidae</taxon>
        <taxon>Anguininae</taxon>
        <taxon>Ditylenchus</taxon>
    </lineage>
</organism>
<name>A0AAD4MV23_9BILA</name>
<evidence type="ECO:0000313" key="2">
    <source>
        <dbReference type="Proteomes" id="UP001201812"/>
    </source>
</evidence>
<sequence>MSTLRTKTWFILALYHQKGRWTPSFQRQYTSTQAILNLSSQEFLLFSMSYPNASTVILLLPCLIAQSAGARPFFPENVRHYSEFPVEGPNPDYADRTPNLKVWKQPTSDLLCVQQEVKRSQQKNSQFLLCQPRDSIENNAVDLGADAMSTIGDQYDVADFPQVMPTGNAAIRLKPEMFKTNQKMSIAQLLGKQKYVLQAPERPIPLDYANRASSRIPMKRTTTYDFIRFGKRFPNPPVGSEDGRWKKEDKKANTYDYIRFGK</sequence>
<proteinExistence type="predicted"/>
<dbReference type="EMBL" id="JAKKPZ010000044">
    <property type="protein sequence ID" value="KAI1706918.1"/>
    <property type="molecule type" value="Genomic_DNA"/>
</dbReference>